<dbReference type="OMA" id="HCIIITE"/>
<accession>A8N3M4</accession>
<evidence type="ECO:0000256" key="3">
    <source>
        <dbReference type="ARBA" id="ARBA00022448"/>
    </source>
</evidence>
<dbReference type="InterPro" id="IPR045861">
    <property type="entry name" value="CorA_cytoplasmic_dom"/>
</dbReference>
<name>A8N3M4_COPC7</name>
<dbReference type="KEGG" id="cci:CC1G_00669"/>
<dbReference type="Gene3D" id="3.30.460.20">
    <property type="entry name" value="CorA soluble domain-like"/>
    <property type="match status" value="1"/>
</dbReference>
<comment type="similarity">
    <text evidence="2">Belongs to the CorA metal ion transporter (MIT) (TC 1.A.35) family.</text>
</comment>
<dbReference type="GO" id="GO:0015087">
    <property type="term" value="F:cobalt ion transmembrane transporter activity"/>
    <property type="evidence" value="ECO:0007669"/>
    <property type="project" value="TreeGrafter"/>
</dbReference>
<evidence type="ECO:0000256" key="8">
    <source>
        <dbReference type="SAM" id="MobiDB-lite"/>
    </source>
</evidence>
<dbReference type="GO" id="GO:0000287">
    <property type="term" value="F:magnesium ion binding"/>
    <property type="evidence" value="ECO:0007669"/>
    <property type="project" value="TreeGrafter"/>
</dbReference>
<feature type="transmembrane region" description="Helical" evidence="9">
    <location>
        <begin position="628"/>
        <end position="647"/>
    </location>
</feature>
<feature type="region of interest" description="Disordered" evidence="8">
    <location>
        <begin position="237"/>
        <end position="274"/>
    </location>
</feature>
<keyword evidence="11" id="KW-1185">Reference proteome</keyword>
<evidence type="ECO:0000256" key="9">
    <source>
        <dbReference type="SAM" id="Phobius"/>
    </source>
</evidence>
<evidence type="ECO:0000256" key="4">
    <source>
        <dbReference type="ARBA" id="ARBA00022475"/>
    </source>
</evidence>
<keyword evidence="3" id="KW-0813">Transport</keyword>
<keyword evidence="6 9" id="KW-1133">Transmembrane helix</keyword>
<feature type="region of interest" description="Disordered" evidence="8">
    <location>
        <begin position="196"/>
        <end position="216"/>
    </location>
</feature>
<feature type="transmembrane region" description="Helical" evidence="9">
    <location>
        <begin position="586"/>
        <end position="607"/>
    </location>
</feature>
<dbReference type="OrthoDB" id="165352at2759"/>
<dbReference type="InterPro" id="IPR002523">
    <property type="entry name" value="MgTranspt_CorA/ZnTranspt_ZntB"/>
</dbReference>
<dbReference type="InterPro" id="IPR045863">
    <property type="entry name" value="CorA_TM1_TM2"/>
</dbReference>
<comment type="caution">
    <text evidence="10">The sequence shown here is derived from an EMBL/GenBank/DDBJ whole genome shotgun (WGS) entry which is preliminary data.</text>
</comment>
<dbReference type="VEuPathDB" id="FungiDB:CC1G_00669"/>
<evidence type="ECO:0000256" key="1">
    <source>
        <dbReference type="ARBA" id="ARBA00004651"/>
    </source>
</evidence>
<organism evidence="10 11">
    <name type="scientific">Coprinopsis cinerea (strain Okayama-7 / 130 / ATCC MYA-4618 / FGSC 9003)</name>
    <name type="common">Inky cap fungus</name>
    <name type="synonym">Hormographiella aspergillata</name>
    <dbReference type="NCBI Taxonomy" id="240176"/>
    <lineage>
        <taxon>Eukaryota</taxon>
        <taxon>Fungi</taxon>
        <taxon>Dikarya</taxon>
        <taxon>Basidiomycota</taxon>
        <taxon>Agaricomycotina</taxon>
        <taxon>Agaricomycetes</taxon>
        <taxon>Agaricomycetidae</taxon>
        <taxon>Agaricales</taxon>
        <taxon>Agaricineae</taxon>
        <taxon>Psathyrellaceae</taxon>
        <taxon>Coprinopsis</taxon>
    </lineage>
</organism>
<comment type="subcellular location">
    <subcellularLocation>
        <location evidence="1">Cell membrane</location>
        <topology evidence="1">Multi-pass membrane protein</topology>
    </subcellularLocation>
</comment>
<evidence type="ECO:0000313" key="10">
    <source>
        <dbReference type="EMBL" id="EAU92450.2"/>
    </source>
</evidence>
<evidence type="ECO:0000313" key="11">
    <source>
        <dbReference type="Proteomes" id="UP000001861"/>
    </source>
</evidence>
<dbReference type="AlphaFoldDB" id="A8N3M4"/>
<dbReference type="PANTHER" id="PTHR46494">
    <property type="entry name" value="CORA FAMILY METAL ION TRANSPORTER (EUROFUNG)"/>
    <property type="match status" value="1"/>
</dbReference>
<evidence type="ECO:0000256" key="5">
    <source>
        <dbReference type="ARBA" id="ARBA00022692"/>
    </source>
</evidence>
<dbReference type="STRING" id="240176.A8N3M4"/>
<dbReference type="GO" id="GO:0015095">
    <property type="term" value="F:magnesium ion transmembrane transporter activity"/>
    <property type="evidence" value="ECO:0007669"/>
    <property type="project" value="TreeGrafter"/>
</dbReference>
<dbReference type="SUPFAM" id="SSF143865">
    <property type="entry name" value="CorA soluble domain-like"/>
    <property type="match status" value="1"/>
</dbReference>
<dbReference type="Proteomes" id="UP000001861">
    <property type="component" value="Unassembled WGS sequence"/>
</dbReference>
<dbReference type="EMBL" id="AACS02000001">
    <property type="protein sequence ID" value="EAU92450.2"/>
    <property type="molecule type" value="Genomic_DNA"/>
</dbReference>
<evidence type="ECO:0000256" key="7">
    <source>
        <dbReference type="ARBA" id="ARBA00023136"/>
    </source>
</evidence>
<sequence length="687" mass="78148">MWLAASMVNARVSDFNKSPRFLISSHHRPGHQSCDHDACAGAEPGVDPRSGASNEEYGHFKQSCVIDIIDYDNEEARFARMGNDQFIRQMSEKSPKSGNTTPDSDPSAPPLAVRWINIGGIDWNVLRAVALKYELHSLALEDILHESGHNHSKADYYPEHLFIRILCHVLADPDDDDFEPYEEPPPLPLEVEVEMPTSPKQAASGEGPPRRTFSVVSDSGLGLRSASTAIASELNTLAKTDPIPASEPDSNPGVKDESDTETPEQPRKSRRRGLVTRARNALRKRFTALSGFPSPARRELIVRIRELKKDFRVNIKHQPLFIFLLRNGTVISIHPSPNLEYSVPIVDRLHQADSVLRESNDASLLVQSLIDLVVDRILEMMDEYQAKIHDLEHQILMNPSMNAVRYLHILSGDLIMHRRTLDPIKTMIFGLRKYDLDRCIALADNLAMAKQQQDALEAKRRHKRRKHGWLPGASTQFTTTGSKVEAFANLEPSHIHDLHRDLREGHIKTDDDHLREFMKQGGPGAIPHVEVQGYFSYKAKVYLADVYDHMDFALTSLDMFSGISENLINFAFNMASYEMNTVMSRLTLVSIVFLPLTLLTGYFGMNFQPFWSVDENSDKLQVKSRRSLLFWKVAVPMMACLIPLFMFDELKKFFIYLKRRWQDRQAVRHLLRELRGSNAQAYFDLQA</sequence>
<evidence type="ECO:0000256" key="6">
    <source>
        <dbReference type="ARBA" id="ARBA00022989"/>
    </source>
</evidence>
<dbReference type="GO" id="GO:0050897">
    <property type="term" value="F:cobalt ion binding"/>
    <property type="evidence" value="ECO:0007669"/>
    <property type="project" value="TreeGrafter"/>
</dbReference>
<dbReference type="RefSeq" id="XP_001829490.2">
    <property type="nucleotide sequence ID" value="XM_001829438.2"/>
</dbReference>
<dbReference type="HOGENOM" id="CLU_015119_1_0_1"/>
<dbReference type="InParanoid" id="A8N3M4"/>
<evidence type="ECO:0000256" key="2">
    <source>
        <dbReference type="ARBA" id="ARBA00009765"/>
    </source>
</evidence>
<proteinExistence type="inferred from homology"/>
<dbReference type="Pfam" id="PF01544">
    <property type="entry name" value="CorA"/>
    <property type="match status" value="2"/>
</dbReference>
<dbReference type="eggNOG" id="ENOG502RY63">
    <property type="taxonomic scope" value="Eukaryota"/>
</dbReference>
<keyword evidence="7 9" id="KW-0472">Membrane</keyword>
<keyword evidence="5 9" id="KW-0812">Transmembrane</keyword>
<keyword evidence="4" id="KW-1003">Cell membrane</keyword>
<gene>
    <name evidence="10" type="ORF">CC1G_00669</name>
</gene>
<dbReference type="SUPFAM" id="SSF144083">
    <property type="entry name" value="Magnesium transport protein CorA, transmembrane region"/>
    <property type="match status" value="1"/>
</dbReference>
<dbReference type="PANTHER" id="PTHR46494:SF1">
    <property type="entry name" value="CORA FAMILY METAL ION TRANSPORTER (EUROFUNG)"/>
    <property type="match status" value="1"/>
</dbReference>
<reference evidence="10 11" key="1">
    <citation type="journal article" date="2010" name="Proc. Natl. Acad. Sci. U.S.A.">
        <title>Insights into evolution of multicellular fungi from the assembled chromosomes of the mushroom Coprinopsis cinerea (Coprinus cinereus).</title>
        <authorList>
            <person name="Stajich J.E."/>
            <person name="Wilke S.K."/>
            <person name="Ahren D."/>
            <person name="Au C.H."/>
            <person name="Birren B.W."/>
            <person name="Borodovsky M."/>
            <person name="Burns C."/>
            <person name="Canback B."/>
            <person name="Casselton L.A."/>
            <person name="Cheng C.K."/>
            <person name="Deng J."/>
            <person name="Dietrich F.S."/>
            <person name="Fargo D.C."/>
            <person name="Farman M.L."/>
            <person name="Gathman A.C."/>
            <person name="Goldberg J."/>
            <person name="Guigo R."/>
            <person name="Hoegger P.J."/>
            <person name="Hooker J.B."/>
            <person name="Huggins A."/>
            <person name="James T.Y."/>
            <person name="Kamada T."/>
            <person name="Kilaru S."/>
            <person name="Kodira C."/>
            <person name="Kues U."/>
            <person name="Kupfer D."/>
            <person name="Kwan H.S."/>
            <person name="Lomsadze A."/>
            <person name="Li W."/>
            <person name="Lilly W.W."/>
            <person name="Ma L.J."/>
            <person name="Mackey A.J."/>
            <person name="Manning G."/>
            <person name="Martin F."/>
            <person name="Muraguchi H."/>
            <person name="Natvig D.O."/>
            <person name="Palmerini H."/>
            <person name="Ramesh M.A."/>
            <person name="Rehmeyer C.J."/>
            <person name="Roe B.A."/>
            <person name="Shenoy N."/>
            <person name="Stanke M."/>
            <person name="Ter-Hovhannisyan V."/>
            <person name="Tunlid A."/>
            <person name="Velagapudi R."/>
            <person name="Vision T.J."/>
            <person name="Zeng Q."/>
            <person name="Zolan M.E."/>
            <person name="Pukkila P.J."/>
        </authorList>
    </citation>
    <scope>NUCLEOTIDE SEQUENCE [LARGE SCALE GENOMIC DNA]</scope>
    <source>
        <strain evidence="11">Okayama-7 / 130 / ATCC MYA-4618 / FGSC 9003</strain>
    </source>
</reference>
<dbReference type="GeneID" id="6005920"/>
<dbReference type="GO" id="GO:0005886">
    <property type="term" value="C:plasma membrane"/>
    <property type="evidence" value="ECO:0007669"/>
    <property type="project" value="UniProtKB-SubCell"/>
</dbReference>
<dbReference type="Gene3D" id="1.20.58.340">
    <property type="entry name" value="Magnesium transport protein CorA, transmembrane region"/>
    <property type="match status" value="2"/>
</dbReference>
<protein>
    <submittedName>
        <fullName evidence="10">Uncharacterized protein</fullName>
    </submittedName>
</protein>